<evidence type="ECO:0000256" key="2">
    <source>
        <dbReference type="SAM" id="MobiDB-lite"/>
    </source>
</evidence>
<dbReference type="InParanoid" id="E4Y3T4"/>
<accession>E4Y3T4</accession>
<dbReference type="OrthoDB" id="128924at2759"/>
<keyword evidence="1" id="KW-0175">Coiled coil</keyword>
<protein>
    <recommendedName>
        <fullName evidence="3">PEHE domain-containing protein</fullName>
    </recommendedName>
</protein>
<feature type="domain" description="PEHE" evidence="3">
    <location>
        <begin position="196"/>
        <end position="309"/>
    </location>
</feature>
<evidence type="ECO:0000259" key="3">
    <source>
        <dbReference type="PROSITE" id="PS52052"/>
    </source>
</evidence>
<feature type="compositionally biased region" description="Basic and acidic residues" evidence="2">
    <location>
        <begin position="254"/>
        <end position="265"/>
    </location>
</feature>
<dbReference type="Gene3D" id="6.10.250.3170">
    <property type="match status" value="1"/>
</dbReference>
<evidence type="ECO:0000256" key="1">
    <source>
        <dbReference type="SAM" id="Coils"/>
    </source>
</evidence>
<organism evidence="4">
    <name type="scientific">Oikopleura dioica</name>
    <name type="common">Tunicate</name>
    <dbReference type="NCBI Taxonomy" id="34765"/>
    <lineage>
        <taxon>Eukaryota</taxon>
        <taxon>Metazoa</taxon>
        <taxon>Chordata</taxon>
        <taxon>Tunicata</taxon>
        <taxon>Appendicularia</taxon>
        <taxon>Copelata</taxon>
        <taxon>Oikopleuridae</taxon>
        <taxon>Oikopleura</taxon>
    </lineage>
</organism>
<dbReference type="InterPro" id="IPR029332">
    <property type="entry name" value="PEHE_dom"/>
</dbReference>
<evidence type="ECO:0000313" key="5">
    <source>
        <dbReference type="Proteomes" id="UP000001307"/>
    </source>
</evidence>
<dbReference type="Proteomes" id="UP000001307">
    <property type="component" value="Unassembled WGS sequence"/>
</dbReference>
<dbReference type="GO" id="GO:1902562">
    <property type="term" value="C:H4 histone acetyltransferase complex"/>
    <property type="evidence" value="ECO:0007669"/>
    <property type="project" value="UniProtKB-ARBA"/>
</dbReference>
<proteinExistence type="predicted"/>
<gene>
    <name evidence="4" type="ORF">GSOID_T00001649001</name>
</gene>
<dbReference type="EMBL" id="FN654269">
    <property type="protein sequence ID" value="CBY17833.1"/>
    <property type="molecule type" value="Genomic_DNA"/>
</dbReference>
<reference evidence="4" key="1">
    <citation type="journal article" date="2010" name="Science">
        <title>Plasticity of animal genome architecture unmasked by rapid evolution of a pelagic tunicate.</title>
        <authorList>
            <person name="Denoeud F."/>
            <person name="Henriet S."/>
            <person name="Mungpakdee S."/>
            <person name="Aury J.M."/>
            <person name="Da Silva C."/>
            <person name="Brinkmann H."/>
            <person name="Mikhaleva J."/>
            <person name="Olsen L.C."/>
            <person name="Jubin C."/>
            <person name="Canestro C."/>
            <person name="Bouquet J.M."/>
            <person name="Danks G."/>
            <person name="Poulain J."/>
            <person name="Campsteijn C."/>
            <person name="Adamski M."/>
            <person name="Cross I."/>
            <person name="Yadetie F."/>
            <person name="Muffato M."/>
            <person name="Louis A."/>
            <person name="Butcher S."/>
            <person name="Tsagkogeorga G."/>
            <person name="Konrad A."/>
            <person name="Singh S."/>
            <person name="Jensen M.F."/>
            <person name="Cong E.H."/>
            <person name="Eikeseth-Otteraa H."/>
            <person name="Noel B."/>
            <person name="Anthouard V."/>
            <person name="Porcel B.M."/>
            <person name="Kachouri-Lafond R."/>
            <person name="Nishino A."/>
            <person name="Ugolini M."/>
            <person name="Chourrout P."/>
            <person name="Nishida H."/>
            <person name="Aasland R."/>
            <person name="Huzurbazar S."/>
            <person name="Westhof E."/>
            <person name="Delsuc F."/>
            <person name="Lehrach H."/>
            <person name="Reinhardt R."/>
            <person name="Weissenbach J."/>
            <person name="Roy S.W."/>
            <person name="Artiguenave F."/>
            <person name="Postlethwait J.H."/>
            <person name="Manak J.R."/>
            <person name="Thompson E.M."/>
            <person name="Jaillon O."/>
            <person name="Du Pasquier L."/>
            <person name="Boudinot P."/>
            <person name="Liberles D.A."/>
            <person name="Volff J.N."/>
            <person name="Philippe H."/>
            <person name="Lenhard B."/>
            <person name="Roest Crollius H."/>
            <person name="Wincker P."/>
            <person name="Chourrout D."/>
        </authorList>
    </citation>
    <scope>NUCLEOTIDE SEQUENCE [LARGE SCALE GENOMIC DNA]</scope>
</reference>
<feature type="region of interest" description="Disordered" evidence="2">
    <location>
        <begin position="252"/>
        <end position="273"/>
    </location>
</feature>
<keyword evidence="5" id="KW-1185">Reference proteome</keyword>
<dbReference type="AlphaFoldDB" id="E4Y3T4"/>
<sequence length="335" mass="39465">MNLEMRSLRKLAKSSQKYEEQHEAYEELLTKYDQLSEENKEKDERIVELEKRLALLEEENRFLKLPRAAKQRIKHQEMRERAQRVKELKSDLSKSEHFKPDHRVYKIPPKYRNEDTSTGSSTPGAEDTVFKGEYLKKFDFIDDETLKGLPRNRIKFVPGQYFKVTKEIYRRSFGHINSIKETLVEENKENIDAVPEIETQSFRVCDINSDDCDEEESEEDLSDGAFERMHTKHEVAEFKMVQKDKAAQQLQKRQRQEEKAKEKNKNPFPEHLYSGNEIKEIHVEKEKPVLTLFGAFVPAIEEQNMSLPWMVSQMEYKKAKTRQNAKSKSTSNGAL</sequence>
<evidence type="ECO:0000313" key="4">
    <source>
        <dbReference type="EMBL" id="CBY17833.1"/>
    </source>
</evidence>
<feature type="coiled-coil region" evidence="1">
    <location>
        <begin position="8"/>
        <end position="88"/>
    </location>
</feature>
<dbReference type="SMART" id="SM01300">
    <property type="entry name" value="PEHE"/>
    <property type="match status" value="1"/>
</dbReference>
<name>E4Y3T4_OIKDI</name>
<dbReference type="PROSITE" id="PS52052">
    <property type="entry name" value="PEHE"/>
    <property type="match status" value="1"/>
</dbReference>